<keyword evidence="6 7" id="KW-0472">Membrane</keyword>
<reference evidence="9 10" key="1">
    <citation type="submission" date="2017-06" db="EMBL/GenBank/DDBJ databases">
        <authorList>
            <person name="Kim H.J."/>
            <person name="Triplett B.A."/>
        </authorList>
    </citation>
    <scope>NUCLEOTIDE SEQUENCE [LARGE SCALE GENOMIC DNA]</scope>
    <source>
        <strain evidence="9 10">DSM 13116</strain>
    </source>
</reference>
<sequence>MDIDILTPALRAASLAGGAAFALSGFLAGVRKKLDLMGVFILSLLTASGGGAMRDVLLGQPVALVRQAEPFLVAGGVALLALALRLHRLPRLERRTGFVVSDAVGLSAFALSGALAGVEADAPFFGVLALALLTAVGGGILRDLLVNEVPEVLRGGFYGSVALLVGAAVFGLNALRLLTPAALVGVFASGLGLRLLAYKRGWGLPRPSGAGD</sequence>
<gene>
    <name evidence="9" type="ORF">SAMN04488503_2755</name>
</gene>
<proteinExistence type="inferred from homology"/>
<dbReference type="Proteomes" id="UP000198324">
    <property type="component" value="Unassembled WGS sequence"/>
</dbReference>
<keyword evidence="4 7" id="KW-0812">Transmembrane</keyword>
<feature type="transmembrane region" description="Helical" evidence="7">
    <location>
        <begin position="181"/>
        <end position="198"/>
    </location>
</feature>
<evidence type="ECO:0000259" key="8">
    <source>
        <dbReference type="Pfam" id="PF03458"/>
    </source>
</evidence>
<evidence type="ECO:0000256" key="5">
    <source>
        <dbReference type="ARBA" id="ARBA00022989"/>
    </source>
</evidence>
<dbReference type="InterPro" id="IPR005115">
    <property type="entry name" value="Gly_transporter"/>
</dbReference>
<comment type="subcellular location">
    <subcellularLocation>
        <location evidence="1">Cell membrane</location>
        <topology evidence="1">Multi-pass membrane protein</topology>
    </subcellularLocation>
</comment>
<organism evidence="9 10">
    <name type="scientific">Humidesulfovibrio mexicanus</name>
    <dbReference type="NCBI Taxonomy" id="147047"/>
    <lineage>
        <taxon>Bacteria</taxon>
        <taxon>Pseudomonadati</taxon>
        <taxon>Thermodesulfobacteriota</taxon>
        <taxon>Desulfovibrionia</taxon>
        <taxon>Desulfovibrionales</taxon>
        <taxon>Desulfovibrionaceae</taxon>
        <taxon>Humidesulfovibrio</taxon>
    </lineage>
</organism>
<dbReference type="OrthoDB" id="9791874at2"/>
<feature type="transmembrane region" description="Helical" evidence="7">
    <location>
        <begin position="157"/>
        <end position="175"/>
    </location>
</feature>
<feature type="transmembrane region" description="Helical" evidence="7">
    <location>
        <begin position="37"/>
        <end position="58"/>
    </location>
</feature>
<dbReference type="PANTHER" id="PTHR30506">
    <property type="entry name" value="INNER MEMBRANE PROTEIN"/>
    <property type="match status" value="1"/>
</dbReference>
<dbReference type="Pfam" id="PF03458">
    <property type="entry name" value="Gly_transporter"/>
    <property type="match status" value="2"/>
</dbReference>
<dbReference type="RefSeq" id="WP_089274958.1">
    <property type="nucleotide sequence ID" value="NZ_FZOC01000006.1"/>
</dbReference>
<feature type="transmembrane region" description="Helical" evidence="7">
    <location>
        <begin position="98"/>
        <end position="118"/>
    </location>
</feature>
<evidence type="ECO:0000256" key="7">
    <source>
        <dbReference type="SAM" id="Phobius"/>
    </source>
</evidence>
<name>A0A239BQX0_9BACT</name>
<feature type="transmembrane region" description="Helical" evidence="7">
    <location>
        <begin position="12"/>
        <end position="30"/>
    </location>
</feature>
<dbReference type="EMBL" id="FZOC01000006">
    <property type="protein sequence ID" value="SNS10455.1"/>
    <property type="molecule type" value="Genomic_DNA"/>
</dbReference>
<comment type="similarity">
    <text evidence="2">Belongs to the UPF0126 family.</text>
</comment>
<keyword evidence="5 7" id="KW-1133">Transmembrane helix</keyword>
<evidence type="ECO:0000256" key="3">
    <source>
        <dbReference type="ARBA" id="ARBA00022475"/>
    </source>
</evidence>
<evidence type="ECO:0000256" key="6">
    <source>
        <dbReference type="ARBA" id="ARBA00023136"/>
    </source>
</evidence>
<feature type="transmembrane region" description="Helical" evidence="7">
    <location>
        <begin position="124"/>
        <end position="145"/>
    </location>
</feature>
<accession>A0A239BQX0</accession>
<keyword evidence="3" id="KW-1003">Cell membrane</keyword>
<evidence type="ECO:0000256" key="2">
    <source>
        <dbReference type="ARBA" id="ARBA00008193"/>
    </source>
</evidence>
<evidence type="ECO:0000313" key="10">
    <source>
        <dbReference type="Proteomes" id="UP000198324"/>
    </source>
</evidence>
<dbReference type="PANTHER" id="PTHR30506:SF3">
    <property type="entry name" value="UPF0126 INNER MEMBRANE PROTEIN YADS-RELATED"/>
    <property type="match status" value="1"/>
</dbReference>
<evidence type="ECO:0000256" key="1">
    <source>
        <dbReference type="ARBA" id="ARBA00004651"/>
    </source>
</evidence>
<protein>
    <submittedName>
        <fullName evidence="9">Uncharacterized membrane protein YeiH</fullName>
    </submittedName>
</protein>
<feature type="transmembrane region" description="Helical" evidence="7">
    <location>
        <begin position="70"/>
        <end position="86"/>
    </location>
</feature>
<feature type="domain" description="Glycine transporter" evidence="8">
    <location>
        <begin position="14"/>
        <end position="84"/>
    </location>
</feature>
<evidence type="ECO:0000256" key="4">
    <source>
        <dbReference type="ARBA" id="ARBA00022692"/>
    </source>
</evidence>
<feature type="domain" description="Glycine transporter" evidence="8">
    <location>
        <begin position="100"/>
        <end position="172"/>
    </location>
</feature>
<evidence type="ECO:0000313" key="9">
    <source>
        <dbReference type="EMBL" id="SNS10455.1"/>
    </source>
</evidence>
<keyword evidence="10" id="KW-1185">Reference proteome</keyword>
<dbReference type="AlphaFoldDB" id="A0A239BQX0"/>
<dbReference type="GO" id="GO:0005886">
    <property type="term" value="C:plasma membrane"/>
    <property type="evidence" value="ECO:0007669"/>
    <property type="project" value="UniProtKB-SubCell"/>
</dbReference>